<sequence length="350" mass="38879">MDNTIPAVSKARSGRINFSGQGGEFFGIWIVNILLSIVTLGIYSAWAKVRTTQYFYGHTKVDGHAFRYLATPMQILKGRLLAILVFLVVSVLSNLFPLFAIFAAVALLFVMPWLLIMGLRFNLRMTSYRNIRFGFNGSYGEAMLYFMLLPFLSLFTLYLALPYAMKKLDQFVFSNITYGGKSFVVNTETGTYYQAVFMAILVTLGLAAIGFMLSYAISPLIEGDIKTNPLLMLPLFAAYFVVFTLAGAVYQAIIRNHLFNSTELPELANFKSDVPTGKLFVVSLTNLLAIVCSLGLAYPWTTIRMSRLLAEHTEVTVQPALDLMRDQLAAESSAFAEDAAGLYDADFSLT</sequence>
<protein>
    <submittedName>
        <fullName evidence="2">DUF898 domain-containing protein</fullName>
    </submittedName>
</protein>
<keyword evidence="1" id="KW-0812">Transmembrane</keyword>
<dbReference type="Proteomes" id="UP000283077">
    <property type="component" value="Unassembled WGS sequence"/>
</dbReference>
<gene>
    <name evidence="2" type="ORF">EOE67_17670</name>
</gene>
<keyword evidence="3" id="KW-1185">Reference proteome</keyword>
<evidence type="ECO:0000313" key="2">
    <source>
        <dbReference type="EMBL" id="RVU33282.1"/>
    </source>
</evidence>
<comment type="caution">
    <text evidence="2">The sequence shown here is derived from an EMBL/GenBank/DDBJ whole genome shotgun (WGS) entry which is preliminary data.</text>
</comment>
<organism evidence="2 3">
    <name type="scientific">Rheinheimera riviphila</name>
    <dbReference type="NCBI Taxonomy" id="1834037"/>
    <lineage>
        <taxon>Bacteria</taxon>
        <taxon>Pseudomonadati</taxon>
        <taxon>Pseudomonadota</taxon>
        <taxon>Gammaproteobacteria</taxon>
        <taxon>Chromatiales</taxon>
        <taxon>Chromatiaceae</taxon>
        <taxon>Rheinheimera</taxon>
    </lineage>
</organism>
<feature type="transmembrane region" description="Helical" evidence="1">
    <location>
        <begin position="230"/>
        <end position="253"/>
    </location>
</feature>
<dbReference type="EMBL" id="SACS01000024">
    <property type="protein sequence ID" value="RVU33282.1"/>
    <property type="molecule type" value="Genomic_DNA"/>
</dbReference>
<feature type="transmembrane region" description="Helical" evidence="1">
    <location>
        <begin position="99"/>
        <end position="121"/>
    </location>
</feature>
<dbReference type="RefSeq" id="WP_127700655.1">
    <property type="nucleotide sequence ID" value="NZ_SACS01000024.1"/>
</dbReference>
<dbReference type="Pfam" id="PF05987">
    <property type="entry name" value="DUF898"/>
    <property type="match status" value="1"/>
</dbReference>
<dbReference type="AlphaFoldDB" id="A0A437QFI7"/>
<dbReference type="InterPro" id="IPR010295">
    <property type="entry name" value="DUF898"/>
</dbReference>
<keyword evidence="1" id="KW-0472">Membrane</keyword>
<name>A0A437QFI7_9GAMM</name>
<feature type="transmembrane region" description="Helical" evidence="1">
    <location>
        <begin position="192"/>
        <end position="218"/>
    </location>
</feature>
<dbReference type="OrthoDB" id="9765721at2"/>
<proteinExistence type="predicted"/>
<feature type="transmembrane region" description="Helical" evidence="1">
    <location>
        <begin position="279"/>
        <end position="298"/>
    </location>
</feature>
<feature type="transmembrane region" description="Helical" evidence="1">
    <location>
        <begin position="76"/>
        <end position="93"/>
    </location>
</feature>
<reference evidence="2 3" key="1">
    <citation type="submission" date="2019-01" db="EMBL/GenBank/DDBJ databases">
        <authorList>
            <person name="Chen W.-M."/>
        </authorList>
    </citation>
    <scope>NUCLEOTIDE SEQUENCE [LARGE SCALE GENOMIC DNA]</scope>
    <source>
        <strain evidence="2 3">KYPC3</strain>
    </source>
</reference>
<keyword evidence="1" id="KW-1133">Transmembrane helix</keyword>
<evidence type="ECO:0000256" key="1">
    <source>
        <dbReference type="SAM" id="Phobius"/>
    </source>
</evidence>
<feature type="transmembrane region" description="Helical" evidence="1">
    <location>
        <begin position="142"/>
        <end position="161"/>
    </location>
</feature>
<evidence type="ECO:0000313" key="3">
    <source>
        <dbReference type="Proteomes" id="UP000283077"/>
    </source>
</evidence>
<accession>A0A437QFI7</accession>
<feature type="transmembrane region" description="Helical" evidence="1">
    <location>
        <begin position="26"/>
        <end position="46"/>
    </location>
</feature>